<dbReference type="AlphaFoldDB" id="A0A0C3B300"/>
<proteinExistence type="predicted"/>
<dbReference type="EMBL" id="KN833259">
    <property type="protein sequence ID" value="KIM71612.1"/>
    <property type="molecule type" value="Genomic_DNA"/>
</dbReference>
<dbReference type="InParanoid" id="A0A0C3B300"/>
<keyword evidence="2" id="KW-1185">Reference proteome</keyword>
<evidence type="ECO:0000313" key="1">
    <source>
        <dbReference type="EMBL" id="KIM71612.1"/>
    </source>
</evidence>
<dbReference type="Proteomes" id="UP000054166">
    <property type="component" value="Unassembled WGS sequence"/>
</dbReference>
<name>A0A0C3B300_PILCF</name>
<evidence type="ECO:0000313" key="2">
    <source>
        <dbReference type="Proteomes" id="UP000054166"/>
    </source>
</evidence>
<reference evidence="1 2" key="1">
    <citation type="submission" date="2014-04" db="EMBL/GenBank/DDBJ databases">
        <authorList>
            <consortium name="DOE Joint Genome Institute"/>
            <person name="Kuo A."/>
            <person name="Tarkka M."/>
            <person name="Buscot F."/>
            <person name="Kohler A."/>
            <person name="Nagy L.G."/>
            <person name="Floudas D."/>
            <person name="Copeland A."/>
            <person name="Barry K.W."/>
            <person name="Cichocki N."/>
            <person name="Veneault-Fourrey C."/>
            <person name="LaButti K."/>
            <person name="Lindquist E.A."/>
            <person name="Lipzen A."/>
            <person name="Lundell T."/>
            <person name="Morin E."/>
            <person name="Murat C."/>
            <person name="Sun H."/>
            <person name="Tunlid A."/>
            <person name="Henrissat B."/>
            <person name="Grigoriev I.V."/>
            <person name="Hibbett D.S."/>
            <person name="Martin F."/>
            <person name="Nordberg H.P."/>
            <person name="Cantor M.N."/>
            <person name="Hua S.X."/>
        </authorList>
    </citation>
    <scope>NUCLEOTIDE SEQUENCE [LARGE SCALE GENOMIC DNA]</scope>
    <source>
        <strain evidence="1 2">F 1598</strain>
    </source>
</reference>
<gene>
    <name evidence="1" type="ORF">PILCRDRAFT_16907</name>
</gene>
<accession>A0A0C3B300</accession>
<dbReference type="HOGENOM" id="CLU_3069542_0_0_1"/>
<reference evidence="2" key="2">
    <citation type="submission" date="2015-01" db="EMBL/GenBank/DDBJ databases">
        <title>Evolutionary Origins and Diversification of the Mycorrhizal Mutualists.</title>
        <authorList>
            <consortium name="DOE Joint Genome Institute"/>
            <consortium name="Mycorrhizal Genomics Consortium"/>
            <person name="Kohler A."/>
            <person name="Kuo A."/>
            <person name="Nagy L.G."/>
            <person name="Floudas D."/>
            <person name="Copeland A."/>
            <person name="Barry K.W."/>
            <person name="Cichocki N."/>
            <person name="Veneault-Fourrey C."/>
            <person name="LaButti K."/>
            <person name="Lindquist E.A."/>
            <person name="Lipzen A."/>
            <person name="Lundell T."/>
            <person name="Morin E."/>
            <person name="Murat C."/>
            <person name="Riley R."/>
            <person name="Ohm R."/>
            <person name="Sun H."/>
            <person name="Tunlid A."/>
            <person name="Henrissat B."/>
            <person name="Grigoriev I.V."/>
            <person name="Hibbett D.S."/>
            <person name="Martin F."/>
        </authorList>
    </citation>
    <scope>NUCLEOTIDE SEQUENCE [LARGE SCALE GENOMIC DNA]</scope>
    <source>
        <strain evidence="2">F 1598</strain>
    </source>
</reference>
<sequence>MTENGYYEIEKRSRKIEKRNCQIEKQICKGIAVDPPPNSKDMISRNLWISHPA</sequence>
<organism evidence="1 2">
    <name type="scientific">Piloderma croceum (strain F 1598)</name>
    <dbReference type="NCBI Taxonomy" id="765440"/>
    <lineage>
        <taxon>Eukaryota</taxon>
        <taxon>Fungi</taxon>
        <taxon>Dikarya</taxon>
        <taxon>Basidiomycota</taxon>
        <taxon>Agaricomycotina</taxon>
        <taxon>Agaricomycetes</taxon>
        <taxon>Agaricomycetidae</taxon>
        <taxon>Atheliales</taxon>
        <taxon>Atheliaceae</taxon>
        <taxon>Piloderma</taxon>
    </lineage>
</organism>
<protein>
    <submittedName>
        <fullName evidence="1">Uncharacterized protein</fullName>
    </submittedName>
</protein>